<evidence type="ECO:0000313" key="2">
    <source>
        <dbReference type="Proteomes" id="UP000828922"/>
    </source>
</evidence>
<accession>A0ACB8HJZ6</accession>
<protein>
    <submittedName>
        <fullName evidence="1">Uncharacterized protein</fullName>
    </submittedName>
</protein>
<dbReference type="Proteomes" id="UP000828922">
    <property type="component" value="Linkage Group LG07"/>
</dbReference>
<keyword evidence="2" id="KW-1185">Reference proteome</keyword>
<reference evidence="2" key="1">
    <citation type="journal article" date="2022" name="New Phytol.">
        <title>Phylogenomic structure and speciation in an emerging model: the Sphagnum magellanicum complex (Bryophyta).</title>
        <authorList>
            <person name="Shaw A.J."/>
            <person name="Piatkowski B."/>
            <person name="Duffy A.M."/>
            <person name="Aguero B."/>
            <person name="Imwattana K."/>
            <person name="Nieto-Lugilde M."/>
            <person name="Healey A."/>
            <person name="Weston D.J."/>
            <person name="Patel M.N."/>
            <person name="Schmutz J."/>
            <person name="Grimwood J."/>
            <person name="Yavitt J.B."/>
            <person name="Hassel K."/>
            <person name="Stenoien H.K."/>
            <person name="Flatberg K.I."/>
            <person name="Bickford C.P."/>
            <person name="Hicks K.A."/>
        </authorList>
    </citation>
    <scope>NUCLEOTIDE SEQUENCE [LARGE SCALE GENOMIC DNA]</scope>
</reference>
<comment type="caution">
    <text evidence="1">The sequence shown here is derived from an EMBL/GenBank/DDBJ whole genome shotgun (WGS) entry which is preliminary data.</text>
</comment>
<dbReference type="EMBL" id="CM038913">
    <property type="protein sequence ID" value="KAH9556557.1"/>
    <property type="molecule type" value="Genomic_DNA"/>
</dbReference>
<evidence type="ECO:0000313" key="1">
    <source>
        <dbReference type="EMBL" id="KAH9556557.1"/>
    </source>
</evidence>
<proteinExistence type="predicted"/>
<name>A0ACB8HJZ6_9BRYO</name>
<organism evidence="1 2">
    <name type="scientific">Sphagnum magellanicum</name>
    <dbReference type="NCBI Taxonomy" id="128215"/>
    <lineage>
        <taxon>Eukaryota</taxon>
        <taxon>Viridiplantae</taxon>
        <taxon>Streptophyta</taxon>
        <taxon>Embryophyta</taxon>
        <taxon>Bryophyta</taxon>
        <taxon>Sphagnophytina</taxon>
        <taxon>Sphagnopsida</taxon>
        <taxon>Sphagnales</taxon>
        <taxon>Sphagnaceae</taxon>
        <taxon>Sphagnum</taxon>
    </lineage>
</organism>
<gene>
    <name evidence="1" type="ORF">CY35_07G035500</name>
</gene>
<sequence>MSQETERGFVSMRQPFTWVDHHVKQITAFCMDGERRGAHLSMMWELGATKHRKIDENVKKWAGVLLDEKKRTAHLSAIHELGMKNHQKMDRTIQFWTRTAQIYASYKALQLRVQFVKDEAEQERMWEDQHEWAADKLYSLCTELGGFFLKSAQTLAKPDVSPMPWVRKLVVLCDGAPETPYEKVQKVLEQEFGKPMDSIFERFDRKPVASASVAQVHRARVRGTTNDVAVKVQHPGAHELMMTDIRNQKIFAAFLQRFDIQFDLLSFLDELEHQVEFEFDFIKEAGSMDRISESLRAANWGKAPIAIPQSVPGLVTKKVLVMDFIEGTPILKLADEMAKRGINPNGAVARMAKRNILRDLSSAYGQMILRDGFFQADPHPGNVLINKDGKVALLDYGQVKELGEDLRLGFAHLVLALASNNVSEIGRCFKNLGIETVQRVEKDSDSIRTLAILMFDTKLPPGVAIANPFGDDSVLNEISVKNFPKDLFFILRTIHILRGLSVGMGCPYSSSEHWKPLAQEVLSDNRDLTANSVPEIPVKGEIKVKELAWERRRKLRRLGRFQPTP</sequence>